<keyword evidence="9 23" id="KW-0732">Signal</keyword>
<dbReference type="InterPro" id="IPR032675">
    <property type="entry name" value="LRR_dom_sf"/>
</dbReference>
<dbReference type="SUPFAM" id="SSF56112">
    <property type="entry name" value="Protein kinase-like (PK-like)"/>
    <property type="match status" value="1"/>
</dbReference>
<evidence type="ECO:0000256" key="2">
    <source>
        <dbReference type="ARBA" id="ARBA00012513"/>
    </source>
</evidence>
<dbReference type="GO" id="GO:0005886">
    <property type="term" value="C:plasma membrane"/>
    <property type="evidence" value="ECO:0007669"/>
    <property type="project" value="UniProtKB-SubCell"/>
</dbReference>
<accession>A0A9D4UQB0</accession>
<keyword evidence="4" id="KW-0723">Serine/threonine-protein kinase</keyword>
<dbReference type="InterPro" id="IPR051824">
    <property type="entry name" value="LRR_Rcpt-Like_S/T_Kinase"/>
</dbReference>
<keyword evidence="26" id="KW-1185">Reference proteome</keyword>
<dbReference type="GO" id="GO:0004674">
    <property type="term" value="F:protein serine/threonine kinase activity"/>
    <property type="evidence" value="ECO:0007669"/>
    <property type="project" value="UniProtKB-KW"/>
</dbReference>
<dbReference type="InterPro" id="IPR017441">
    <property type="entry name" value="Protein_kinase_ATP_BS"/>
</dbReference>
<evidence type="ECO:0000256" key="1">
    <source>
        <dbReference type="ARBA" id="ARBA00004251"/>
    </source>
</evidence>
<dbReference type="InterPro" id="IPR000719">
    <property type="entry name" value="Prot_kinase_dom"/>
</dbReference>
<keyword evidence="10" id="KW-0677">Repeat</keyword>
<dbReference type="GO" id="GO:0005524">
    <property type="term" value="F:ATP binding"/>
    <property type="evidence" value="ECO:0007669"/>
    <property type="project" value="UniProtKB-UniRule"/>
</dbReference>
<evidence type="ECO:0000256" key="8">
    <source>
        <dbReference type="ARBA" id="ARBA00022692"/>
    </source>
</evidence>
<dbReference type="EMBL" id="JABFUD020000012">
    <property type="protein sequence ID" value="KAI5071991.1"/>
    <property type="molecule type" value="Genomic_DNA"/>
</dbReference>
<evidence type="ECO:0000256" key="12">
    <source>
        <dbReference type="ARBA" id="ARBA00022777"/>
    </source>
</evidence>
<evidence type="ECO:0000256" key="3">
    <source>
        <dbReference type="ARBA" id="ARBA00022475"/>
    </source>
</evidence>
<keyword evidence="12" id="KW-0418">Kinase</keyword>
<feature type="binding site" evidence="20">
    <location>
        <position position="676"/>
    </location>
    <ligand>
        <name>ATP</name>
        <dbReference type="ChEBI" id="CHEBI:30616"/>
    </ligand>
</feature>
<feature type="transmembrane region" description="Helical" evidence="22">
    <location>
        <begin position="585"/>
        <end position="606"/>
    </location>
</feature>
<keyword evidence="6" id="KW-0433">Leucine-rich repeat</keyword>
<evidence type="ECO:0000256" key="10">
    <source>
        <dbReference type="ARBA" id="ARBA00022737"/>
    </source>
</evidence>
<dbReference type="GO" id="GO:0051606">
    <property type="term" value="P:detection of stimulus"/>
    <property type="evidence" value="ECO:0007669"/>
    <property type="project" value="UniProtKB-ARBA"/>
</dbReference>
<dbReference type="FunFam" id="3.80.10.10:FF:000041">
    <property type="entry name" value="LRR receptor-like serine/threonine-protein kinase ERECTA"/>
    <property type="match status" value="2"/>
</dbReference>
<dbReference type="PROSITE" id="PS00108">
    <property type="entry name" value="PROTEIN_KINASE_ST"/>
    <property type="match status" value="1"/>
</dbReference>
<dbReference type="Pfam" id="PF13855">
    <property type="entry name" value="LRR_8"/>
    <property type="match status" value="1"/>
</dbReference>
<evidence type="ECO:0000256" key="16">
    <source>
        <dbReference type="ARBA" id="ARBA00023170"/>
    </source>
</evidence>
<evidence type="ECO:0000256" key="14">
    <source>
        <dbReference type="ARBA" id="ARBA00022989"/>
    </source>
</evidence>
<protein>
    <recommendedName>
        <fullName evidence="2">non-specific serine/threonine protein kinase</fullName>
        <ecNumber evidence="2">2.7.11.1</ecNumber>
    </recommendedName>
</protein>
<dbReference type="Pfam" id="PF11721">
    <property type="entry name" value="Malectin"/>
    <property type="match status" value="1"/>
</dbReference>
<dbReference type="FunFam" id="3.30.200.20:FF:000542">
    <property type="entry name" value="Receptor-like serine/threonine-protein kinase At4g25390"/>
    <property type="match status" value="1"/>
</dbReference>
<name>A0A9D4UQB0_ADICA</name>
<organism evidence="25 26">
    <name type="scientific">Adiantum capillus-veneris</name>
    <name type="common">Maidenhair fern</name>
    <dbReference type="NCBI Taxonomy" id="13818"/>
    <lineage>
        <taxon>Eukaryota</taxon>
        <taxon>Viridiplantae</taxon>
        <taxon>Streptophyta</taxon>
        <taxon>Embryophyta</taxon>
        <taxon>Tracheophyta</taxon>
        <taxon>Polypodiopsida</taxon>
        <taxon>Polypodiidae</taxon>
        <taxon>Polypodiales</taxon>
        <taxon>Pteridineae</taxon>
        <taxon>Pteridaceae</taxon>
        <taxon>Vittarioideae</taxon>
        <taxon>Adiantum</taxon>
    </lineage>
</organism>
<keyword evidence="17" id="KW-0325">Glycoprotein</keyword>
<reference evidence="25" key="1">
    <citation type="submission" date="2021-01" db="EMBL/GenBank/DDBJ databases">
        <title>Adiantum capillus-veneris genome.</title>
        <authorList>
            <person name="Fang Y."/>
            <person name="Liao Q."/>
        </authorList>
    </citation>
    <scope>NUCLEOTIDE SEQUENCE</scope>
    <source>
        <strain evidence="25">H3</strain>
        <tissue evidence="25">Leaf</tissue>
    </source>
</reference>
<evidence type="ECO:0000256" key="4">
    <source>
        <dbReference type="ARBA" id="ARBA00022527"/>
    </source>
</evidence>
<feature type="compositionally biased region" description="Low complexity" evidence="21">
    <location>
        <begin position="941"/>
        <end position="973"/>
    </location>
</feature>
<evidence type="ECO:0000313" key="25">
    <source>
        <dbReference type="EMBL" id="KAI5071991.1"/>
    </source>
</evidence>
<keyword evidence="15 22" id="KW-0472">Membrane</keyword>
<keyword evidence="7" id="KW-0808">Transferase</keyword>
<evidence type="ECO:0000256" key="9">
    <source>
        <dbReference type="ARBA" id="ARBA00022729"/>
    </source>
</evidence>
<keyword evidence="8 22" id="KW-0812">Transmembrane</keyword>
<proteinExistence type="predicted"/>
<keyword evidence="11 20" id="KW-0547">Nucleotide-binding</keyword>
<dbReference type="OrthoDB" id="663146at2759"/>
<dbReference type="Gene3D" id="3.30.200.20">
    <property type="entry name" value="Phosphorylase Kinase, domain 1"/>
    <property type="match status" value="1"/>
</dbReference>
<dbReference type="PANTHER" id="PTHR48006">
    <property type="entry name" value="LEUCINE-RICH REPEAT-CONTAINING PROTEIN DDB_G0281931-RELATED"/>
    <property type="match status" value="1"/>
</dbReference>
<dbReference type="Pfam" id="PF00560">
    <property type="entry name" value="LRR_1"/>
    <property type="match status" value="3"/>
</dbReference>
<dbReference type="AlphaFoldDB" id="A0A9D4UQB0"/>
<dbReference type="Gene3D" id="1.10.510.10">
    <property type="entry name" value="Transferase(Phosphotransferase) domain 1"/>
    <property type="match status" value="1"/>
</dbReference>
<dbReference type="EC" id="2.7.11.1" evidence="2"/>
<dbReference type="InterPro" id="IPR021720">
    <property type="entry name" value="Malectin_dom"/>
</dbReference>
<sequence length="982" mass="106752">MRRMNTAMGASFAALSLAALLICVPSPALAQAVTDPADISVLKSLSQKFNIEAWTFEDDPCGPKGQSIFVGYMKCVCTYNNGSTCHIVQLYMFGKNLRGTFPMDVFNLTYLTYLDFGQNFLDGLLPRELGNLTGLTHLAAGTNLLTGSIPLELGNLKSLTELYLDSNFLSGEIPMQLASLSKLSTLWLLDNNFSGPLPDIFSEMTSLTDMRLYGNNLQGPIPTSIQKLTNLKSLYVGELRNAGSFPVGLSNLKNLTTLSLRNNGLTGFIPSEIGNMSALNTIDLSFNALTGSIPSSLGNLPALISLYLGGNNLTGSIPKSLLQSSSLETLDLSYNQFDGSASLWSQEAKDMDLNPVWNSFNGSFQPFGTMSVLPLLDCASNIFCAHRTDESSGFAINVGGLAYSANMILYDADNQSTSVYAAPNNAWLKSSSGETKLLTAAGEIKGASDNFLFISARQAVSSLRYLGLAMRNGAYTIAIQFSEIGFGDDTVGRRLFDVYVQGTLVLKDFDIQKSANGSFRALALEFPTNVSNNVLDVHFFWAGKGTCCIPSGSPQDYGPLVSAIRVYSGSSFTEDGSSDSSKKTAIIVSACLGAAILLVICFFLILRRKWRWGRAANQAVDPSKEYISFEGAPMLYSYNEIRKATNNFHPDNKLGQGGFGSVYKGLLEDGSCIAIKELAAGSLQGKEEFMNEVTLISGVQHRNLVKLKGCCLDGGQPVLVYEYLENRSLDKILFESHGTIFLEWPTRFNIILGIARGLAYLHEESQTRIIHRDIKASNILLDVKLGPKIADFGLARLFVEDTSHVTTRIAGTQGYMAPEYAFRGKLTVKADVYSFGVLVLEIVSGRKNINIKASEEQEFLVDWAWNLCGQGHLLDLVDPRLKKEYQEDEMIRTIHVALLCVLPEAQTRPTITRAISMLLGDVKVSELPSKPNYWGESRRGTSASKDVSSSSASTSTTAQTTSSQSHSASSQSSVYTGLLTAR</sequence>
<dbReference type="Gene3D" id="3.80.10.10">
    <property type="entry name" value="Ribonuclease Inhibitor"/>
    <property type="match status" value="2"/>
</dbReference>
<dbReference type="InterPro" id="IPR001611">
    <property type="entry name" value="Leu-rich_rpt"/>
</dbReference>
<keyword evidence="5" id="KW-0597">Phosphoprotein</keyword>
<evidence type="ECO:0000313" key="26">
    <source>
        <dbReference type="Proteomes" id="UP000886520"/>
    </source>
</evidence>
<dbReference type="Gene3D" id="2.60.120.430">
    <property type="entry name" value="Galactose-binding lectin"/>
    <property type="match status" value="1"/>
</dbReference>
<evidence type="ECO:0000256" key="13">
    <source>
        <dbReference type="ARBA" id="ARBA00022840"/>
    </source>
</evidence>
<dbReference type="CDD" id="cd14066">
    <property type="entry name" value="STKc_IRAK"/>
    <property type="match status" value="1"/>
</dbReference>
<dbReference type="PROSITE" id="PS50011">
    <property type="entry name" value="PROTEIN_KINASE_DOM"/>
    <property type="match status" value="1"/>
</dbReference>
<dbReference type="FunFam" id="3.80.10.10:FF:000470">
    <property type="entry name" value="LRR receptor-like serine/threonine-protein kinase RPK2"/>
    <property type="match status" value="1"/>
</dbReference>
<evidence type="ECO:0000256" key="23">
    <source>
        <dbReference type="SAM" id="SignalP"/>
    </source>
</evidence>
<comment type="catalytic activity">
    <reaction evidence="18">
        <text>L-threonyl-[protein] + ATP = O-phospho-L-threonyl-[protein] + ADP + H(+)</text>
        <dbReference type="Rhea" id="RHEA:46608"/>
        <dbReference type="Rhea" id="RHEA-COMP:11060"/>
        <dbReference type="Rhea" id="RHEA-COMP:11605"/>
        <dbReference type="ChEBI" id="CHEBI:15378"/>
        <dbReference type="ChEBI" id="CHEBI:30013"/>
        <dbReference type="ChEBI" id="CHEBI:30616"/>
        <dbReference type="ChEBI" id="CHEBI:61977"/>
        <dbReference type="ChEBI" id="CHEBI:456216"/>
        <dbReference type="EC" id="2.7.11.1"/>
    </reaction>
</comment>
<evidence type="ECO:0000256" key="7">
    <source>
        <dbReference type="ARBA" id="ARBA00022679"/>
    </source>
</evidence>
<evidence type="ECO:0000256" key="18">
    <source>
        <dbReference type="ARBA" id="ARBA00047899"/>
    </source>
</evidence>
<dbReference type="FunFam" id="1.10.510.10:FF:000044">
    <property type="entry name" value="Putative LRR receptor-like serine/threonine-protein kinase"/>
    <property type="match status" value="1"/>
</dbReference>
<feature type="domain" description="Protein kinase" evidence="24">
    <location>
        <begin position="648"/>
        <end position="898"/>
    </location>
</feature>
<dbReference type="SMART" id="SM00220">
    <property type="entry name" value="S_TKc"/>
    <property type="match status" value="1"/>
</dbReference>
<evidence type="ECO:0000256" key="22">
    <source>
        <dbReference type="SAM" id="Phobius"/>
    </source>
</evidence>
<feature type="chain" id="PRO_5039149320" description="non-specific serine/threonine protein kinase" evidence="23">
    <location>
        <begin position="31"/>
        <end position="982"/>
    </location>
</feature>
<keyword evidence="13 20" id="KW-0067">ATP-binding</keyword>
<gene>
    <name evidence="25" type="ORF">GOP47_0012097</name>
</gene>
<evidence type="ECO:0000256" key="6">
    <source>
        <dbReference type="ARBA" id="ARBA00022614"/>
    </source>
</evidence>
<comment type="catalytic activity">
    <reaction evidence="19">
        <text>L-seryl-[protein] + ATP = O-phospho-L-seryl-[protein] + ADP + H(+)</text>
        <dbReference type="Rhea" id="RHEA:17989"/>
        <dbReference type="Rhea" id="RHEA-COMP:9863"/>
        <dbReference type="Rhea" id="RHEA-COMP:11604"/>
        <dbReference type="ChEBI" id="CHEBI:15378"/>
        <dbReference type="ChEBI" id="CHEBI:29999"/>
        <dbReference type="ChEBI" id="CHEBI:30616"/>
        <dbReference type="ChEBI" id="CHEBI:83421"/>
        <dbReference type="ChEBI" id="CHEBI:456216"/>
        <dbReference type="EC" id="2.7.11.1"/>
    </reaction>
</comment>
<evidence type="ECO:0000256" key="11">
    <source>
        <dbReference type="ARBA" id="ARBA00022741"/>
    </source>
</evidence>
<evidence type="ECO:0000256" key="20">
    <source>
        <dbReference type="PROSITE-ProRule" id="PRU10141"/>
    </source>
</evidence>
<keyword evidence="16" id="KW-0675">Receptor</keyword>
<evidence type="ECO:0000256" key="21">
    <source>
        <dbReference type="SAM" id="MobiDB-lite"/>
    </source>
</evidence>
<evidence type="ECO:0000256" key="19">
    <source>
        <dbReference type="ARBA" id="ARBA00048679"/>
    </source>
</evidence>
<dbReference type="InterPro" id="IPR008271">
    <property type="entry name" value="Ser/Thr_kinase_AS"/>
</dbReference>
<dbReference type="Proteomes" id="UP000886520">
    <property type="component" value="Chromosome 12"/>
</dbReference>
<feature type="region of interest" description="Disordered" evidence="21">
    <location>
        <begin position="930"/>
        <end position="982"/>
    </location>
</feature>
<evidence type="ECO:0000256" key="17">
    <source>
        <dbReference type="ARBA" id="ARBA00023180"/>
    </source>
</evidence>
<evidence type="ECO:0000256" key="5">
    <source>
        <dbReference type="ARBA" id="ARBA00022553"/>
    </source>
</evidence>
<dbReference type="InterPro" id="IPR011009">
    <property type="entry name" value="Kinase-like_dom_sf"/>
</dbReference>
<keyword evidence="14 22" id="KW-1133">Transmembrane helix</keyword>
<dbReference type="SUPFAM" id="SSF52058">
    <property type="entry name" value="L domain-like"/>
    <property type="match status" value="1"/>
</dbReference>
<evidence type="ECO:0000259" key="24">
    <source>
        <dbReference type="PROSITE" id="PS50011"/>
    </source>
</evidence>
<keyword evidence="3" id="KW-1003">Cell membrane</keyword>
<dbReference type="Pfam" id="PF00069">
    <property type="entry name" value="Pkinase"/>
    <property type="match status" value="1"/>
</dbReference>
<dbReference type="PROSITE" id="PS00107">
    <property type="entry name" value="PROTEIN_KINASE_ATP"/>
    <property type="match status" value="1"/>
</dbReference>
<feature type="signal peptide" evidence="23">
    <location>
        <begin position="1"/>
        <end position="30"/>
    </location>
</feature>
<comment type="caution">
    <text evidence="25">The sequence shown here is derived from an EMBL/GenBank/DDBJ whole genome shotgun (WGS) entry which is preliminary data.</text>
</comment>
<comment type="subcellular location">
    <subcellularLocation>
        <location evidence="1">Cell membrane</location>
        <topology evidence="1">Single-pass type I membrane protein</topology>
    </subcellularLocation>
</comment>
<evidence type="ECO:0000256" key="15">
    <source>
        <dbReference type="ARBA" id="ARBA00023136"/>
    </source>
</evidence>
<dbReference type="PANTHER" id="PTHR48006:SF34">
    <property type="entry name" value="OS08G0203700 PROTEIN"/>
    <property type="match status" value="1"/>
</dbReference>